<reference evidence="1" key="1">
    <citation type="journal article" date="2019" name="Sci. Rep.">
        <title>Draft genome of Tanacetum cinerariifolium, the natural source of mosquito coil.</title>
        <authorList>
            <person name="Yamashiro T."/>
            <person name="Shiraishi A."/>
            <person name="Satake H."/>
            <person name="Nakayama K."/>
        </authorList>
    </citation>
    <scope>NUCLEOTIDE SEQUENCE</scope>
</reference>
<accession>A0A699JAP6</accession>
<gene>
    <name evidence="1" type="ORF">Tci_591588</name>
</gene>
<comment type="caution">
    <text evidence="1">The sequence shown here is derived from an EMBL/GenBank/DDBJ whole genome shotgun (WGS) entry which is preliminary data.</text>
</comment>
<organism evidence="1">
    <name type="scientific">Tanacetum cinerariifolium</name>
    <name type="common">Dalmatian daisy</name>
    <name type="synonym">Chrysanthemum cinerariifolium</name>
    <dbReference type="NCBI Taxonomy" id="118510"/>
    <lineage>
        <taxon>Eukaryota</taxon>
        <taxon>Viridiplantae</taxon>
        <taxon>Streptophyta</taxon>
        <taxon>Embryophyta</taxon>
        <taxon>Tracheophyta</taxon>
        <taxon>Spermatophyta</taxon>
        <taxon>Magnoliopsida</taxon>
        <taxon>eudicotyledons</taxon>
        <taxon>Gunneridae</taxon>
        <taxon>Pentapetalae</taxon>
        <taxon>asterids</taxon>
        <taxon>campanulids</taxon>
        <taxon>Asterales</taxon>
        <taxon>Asteraceae</taxon>
        <taxon>Asteroideae</taxon>
        <taxon>Anthemideae</taxon>
        <taxon>Anthemidinae</taxon>
        <taxon>Tanacetum</taxon>
    </lineage>
</organism>
<proteinExistence type="predicted"/>
<name>A0A699JAP6_TANCI</name>
<dbReference type="EMBL" id="BKCJ010383910">
    <property type="protein sequence ID" value="GFA19616.1"/>
    <property type="molecule type" value="Genomic_DNA"/>
</dbReference>
<protein>
    <submittedName>
        <fullName evidence="1">Uncharacterized protein</fullName>
    </submittedName>
</protein>
<feature type="non-terminal residue" evidence="1">
    <location>
        <position position="1"/>
    </location>
</feature>
<evidence type="ECO:0000313" key="1">
    <source>
        <dbReference type="EMBL" id="GFA19616.1"/>
    </source>
</evidence>
<sequence length="239" mass="27452">VFKIKDALGNKQYKPEDIQELLRELFNDVQNIHEELAEYINTPGWNRPTFCNNGDDDDEDCTIAITPDFPITDSLIMEHLNTIPETESDEFIKSCVENLVPILSKSEDFFDIESECDVPDCDDSQTTNFSRFSNPLSTILPLVMTSQVMRSEFNPIHNEDLDSTPKNYRFDTKSYLLESLLNRDESIPPGIDNDDSDSKGDNLFLERLLHDDPIPLSDTLNFSYDVRVFLPFFTYPVTS</sequence>
<dbReference type="AlphaFoldDB" id="A0A699JAP6"/>